<reference evidence="1 2" key="1">
    <citation type="journal article" date="2011" name="J. Biotechnol.">
        <title>The complete genome sequence of the dominant Sinorhizobium meliloti field isolate SM11 extends the S. meliloti pan-genome.</title>
        <authorList>
            <person name="Schneiker-Bekel S."/>
            <person name="Wibberg D."/>
            <person name="Bekel T."/>
            <person name="Blom J."/>
            <person name="Linke B."/>
            <person name="Neuweger H."/>
            <person name="Stiens M."/>
            <person name="Vorholter F.J."/>
            <person name="Weidner S."/>
            <person name="Goesmann A."/>
            <person name="Puhler A."/>
            <person name="Schluter A."/>
        </authorList>
    </citation>
    <scope>NUCLEOTIDE SEQUENCE [LARGE SCALE GENOMIC DNA]</scope>
    <source>
        <strain evidence="1 2">SM11</strain>
        <plasmid evidence="2">pSmeSM11c</plasmid>
    </source>
</reference>
<dbReference type="AlphaFoldDB" id="F7XDF0"/>
<evidence type="ECO:0000313" key="1">
    <source>
        <dbReference type="EMBL" id="AEH81575.1"/>
    </source>
</evidence>
<evidence type="ECO:0000313" key="2">
    <source>
        <dbReference type="Proteomes" id="UP000009045"/>
    </source>
</evidence>
<gene>
    <name evidence="1" type="ordered locus">SM11_pC0502</name>
</gene>
<accession>F7XDF0</accession>
<dbReference type="KEGG" id="smx:SM11_pC0502"/>
<keyword evidence="1" id="KW-0614">Plasmid</keyword>
<organism evidence="1 2">
    <name type="scientific">Sinorhizobium meliloti (strain SM11)</name>
    <dbReference type="NCBI Taxonomy" id="707241"/>
    <lineage>
        <taxon>Bacteria</taxon>
        <taxon>Pseudomonadati</taxon>
        <taxon>Pseudomonadota</taxon>
        <taxon>Alphaproteobacteria</taxon>
        <taxon>Hyphomicrobiales</taxon>
        <taxon>Rhizobiaceae</taxon>
        <taxon>Sinorhizobium/Ensifer group</taxon>
        <taxon>Sinorhizobium</taxon>
    </lineage>
</organism>
<geneLocation type="plasmid" evidence="1 2">
    <name>pSmeSM11c</name>
</geneLocation>
<dbReference type="Proteomes" id="UP000009045">
    <property type="component" value="Plasmid pSmeSM11c"/>
</dbReference>
<sequence length="139" mass="15475">MPPYPKEGHRRFFRLSEALSHAPNRCHRSTGVQGNCISNKGIGRPRFKVQPAEQLLGEVSQIIGHNYSGLRLQSSCDYMRVVFVGETLASGEKLIKINDHRFLECSFHACSCARCTYGGVGDVLIGQDLSRWPSGSHQE</sequence>
<protein>
    <submittedName>
        <fullName evidence="1">Uncharacterized protein</fullName>
    </submittedName>
</protein>
<proteinExistence type="predicted"/>
<dbReference type="HOGENOM" id="CLU_1843789_0_0_5"/>
<dbReference type="EMBL" id="CP001831">
    <property type="protein sequence ID" value="AEH81575.1"/>
    <property type="molecule type" value="Genomic_DNA"/>
</dbReference>
<name>F7XDF0_SINMM</name>